<keyword evidence="3 6" id="KW-0067">ATP-binding</keyword>
<dbReference type="EMBL" id="CP002077">
    <property type="protein sequence ID" value="ADK86846.1"/>
    <property type="molecule type" value="Genomic_DNA"/>
</dbReference>
<dbReference type="PROSITE" id="PS00211">
    <property type="entry name" value="ABC_TRANSPORTER_1"/>
    <property type="match status" value="1"/>
</dbReference>
<gene>
    <name evidence="6" type="ordered locus">MPNE_0064</name>
</gene>
<keyword evidence="1" id="KW-0813">Transport</keyword>
<dbReference type="SUPFAM" id="SSF52540">
    <property type="entry name" value="P-loop containing nucleoside triphosphate hydrolases"/>
    <property type="match status" value="1"/>
</dbReference>
<dbReference type="Proteomes" id="UP000007756">
    <property type="component" value="Chromosome"/>
</dbReference>
<evidence type="ECO:0000256" key="1">
    <source>
        <dbReference type="ARBA" id="ARBA00022448"/>
    </source>
</evidence>
<dbReference type="InterPro" id="IPR003439">
    <property type="entry name" value="ABC_transporter-like_ATP-bd"/>
</dbReference>
<dbReference type="PANTHER" id="PTHR42781">
    <property type="entry name" value="SPERMIDINE/PUTRESCINE IMPORT ATP-BINDING PROTEIN POTA"/>
    <property type="match status" value="1"/>
</dbReference>
<dbReference type="eggNOG" id="COG3842">
    <property type="taxonomic scope" value="Bacteria"/>
</dbReference>
<dbReference type="RefSeq" id="WP_010874412.1">
    <property type="nucleotide sequence ID" value="NZ_CP010546.1"/>
</dbReference>
<accession>A0A0H3DM80</accession>
<dbReference type="Pfam" id="PF00005">
    <property type="entry name" value="ABC_tran"/>
    <property type="match status" value="1"/>
</dbReference>
<dbReference type="InterPro" id="IPR017871">
    <property type="entry name" value="ABC_transporter-like_CS"/>
</dbReference>
<sequence>MNERFLIEIEGLNKTFDDGFVSVRDINLKIKKGEFITILGPSGCGKTTTLRLLAGFEDPTYGKIKVNGLDIKDLPIHKRPFATVFQDYALFSHLTVYKNIAYGLKAMYTKLDPIDKLVEQYHQSLLDKQHRLHKRIERLEKSNANPQLLEQLKQTVVVQQKQFKQQTETFKQKENARRDAIQQRLVQLTKEWESLSKQKLQQLEAEKKLLDKKFEQTERKYQKDAWMATHSEMRLKQFKQEVLALKQLIKTKFKQNEPVDKLQLKLQTLKQKYAAKRQIDKEYDKLVLAYNKKDYWTSYWETYSLQQQEAFEKRYLSRKLTKQEQHQKVCAVIELVGLKGNEDKLPEELSGGMKQRVALARSLVIEPDILLLDEPLSALDAKVRKNLQKELQKIHQQSGLTFILVTHDQEEALVLSNRIVVMNEGNILQVGSPADIYDSPKTEWIANFIGQANIFKGTYLGDLKIKLHSGEVIKTDVDNNYVVGKEYKILIRPEDFDIVPKNKGFFNVRVIDKTYKGLLWKITTKLVDDTIVDLESVNDIEVDKTFGVTFDPIDVHLMEV</sequence>
<dbReference type="SMART" id="SM00382">
    <property type="entry name" value="AAA"/>
    <property type="match status" value="1"/>
</dbReference>
<proteinExistence type="predicted"/>
<dbReference type="HOGENOM" id="CLU_000604_1_1_14"/>
<dbReference type="PATRIC" id="fig|722438.3.peg.60"/>
<organism evidence="6 7">
    <name type="scientific">Mycoplasmoides pneumoniae (strain ATCC 15531 / DSM 23978 / CIP 103766 / NBRC 14401 / NCTC 10119 / FH)</name>
    <name type="common">Mycoplasma pneumoniae</name>
    <dbReference type="NCBI Taxonomy" id="722438"/>
    <lineage>
        <taxon>Bacteria</taxon>
        <taxon>Bacillati</taxon>
        <taxon>Mycoplasmatota</taxon>
        <taxon>Mycoplasmoidales</taxon>
        <taxon>Mycoplasmoidaceae</taxon>
        <taxon>Mycoplasmoides</taxon>
    </lineage>
</organism>
<dbReference type="GO" id="GO:0005524">
    <property type="term" value="F:ATP binding"/>
    <property type="evidence" value="ECO:0007669"/>
    <property type="project" value="UniProtKB-KW"/>
</dbReference>
<dbReference type="KEGG" id="mpj:MPNE_0064"/>
<evidence type="ECO:0000256" key="4">
    <source>
        <dbReference type="SAM" id="Coils"/>
    </source>
</evidence>
<reference evidence="6 7" key="1">
    <citation type="journal article" date="2010" name="Appl. Environ. Microbiol.">
        <title>Targeted chromosomal knockouts in Mycoplasma pneumoniae.</title>
        <authorList>
            <person name="Krishnakumar R."/>
            <person name="Assad-Garcia N."/>
            <person name="Benders G.A."/>
            <person name="Phan Q."/>
            <person name="Montague M.G."/>
            <person name="Glass J.I."/>
        </authorList>
    </citation>
    <scope>NUCLEOTIDE SEQUENCE [LARGE SCALE GENOMIC DNA]</scope>
    <source>
        <strain evidence="7">ATCC 15531 / DSM 22911 / NBRC 14401 / NCTC 10119 / FH</strain>
    </source>
</reference>
<dbReference type="PANTHER" id="PTHR42781:SF4">
    <property type="entry name" value="SPERMIDINE_PUTRESCINE IMPORT ATP-BINDING PROTEIN POTA"/>
    <property type="match status" value="1"/>
</dbReference>
<dbReference type="InterPro" id="IPR027417">
    <property type="entry name" value="P-loop_NTPase"/>
</dbReference>
<dbReference type="InterPro" id="IPR008995">
    <property type="entry name" value="Mo/tungstate-bd_C_term_dom"/>
</dbReference>
<dbReference type="SUPFAM" id="SSF50331">
    <property type="entry name" value="MOP-like"/>
    <property type="match status" value="1"/>
</dbReference>
<feature type="coiled-coil region" evidence="4">
    <location>
        <begin position="149"/>
        <end position="220"/>
    </location>
</feature>
<dbReference type="GO" id="GO:0016887">
    <property type="term" value="F:ATP hydrolysis activity"/>
    <property type="evidence" value="ECO:0007669"/>
    <property type="project" value="InterPro"/>
</dbReference>
<feature type="domain" description="ABC transporter" evidence="5">
    <location>
        <begin position="7"/>
        <end position="449"/>
    </location>
</feature>
<evidence type="ECO:0000313" key="7">
    <source>
        <dbReference type="Proteomes" id="UP000007756"/>
    </source>
</evidence>
<evidence type="ECO:0000256" key="3">
    <source>
        <dbReference type="ARBA" id="ARBA00022840"/>
    </source>
</evidence>
<dbReference type="InterPro" id="IPR050093">
    <property type="entry name" value="ABC_SmlMolc_Importer"/>
</dbReference>
<dbReference type="PROSITE" id="PS50893">
    <property type="entry name" value="ABC_TRANSPORTER_2"/>
    <property type="match status" value="1"/>
</dbReference>
<name>A0A0H3DM80_MYCPB</name>
<keyword evidence="4" id="KW-0175">Coiled coil</keyword>
<protein>
    <submittedName>
        <fullName evidence="6">ABC transporter, ATP-binding protein</fullName>
    </submittedName>
</protein>
<dbReference type="GeneID" id="66609304"/>
<dbReference type="InterPro" id="IPR003593">
    <property type="entry name" value="AAA+_ATPase"/>
</dbReference>
<dbReference type="PaxDb" id="722438-MPNE_0064"/>
<dbReference type="Gene3D" id="3.40.50.300">
    <property type="entry name" value="P-loop containing nucleotide triphosphate hydrolases"/>
    <property type="match status" value="2"/>
</dbReference>
<keyword evidence="2" id="KW-0547">Nucleotide-binding</keyword>
<dbReference type="STRING" id="722438.F539_00305"/>
<evidence type="ECO:0000259" key="5">
    <source>
        <dbReference type="PROSITE" id="PS50893"/>
    </source>
</evidence>
<dbReference type="Gene3D" id="2.40.50.100">
    <property type="match status" value="1"/>
</dbReference>
<dbReference type="AlphaFoldDB" id="A0A0H3DM80"/>
<evidence type="ECO:0000256" key="2">
    <source>
        <dbReference type="ARBA" id="ARBA00022741"/>
    </source>
</evidence>
<evidence type="ECO:0000313" key="6">
    <source>
        <dbReference type="EMBL" id="ADK86846.1"/>
    </source>
</evidence>